<proteinExistence type="predicted"/>
<evidence type="ECO:0000313" key="2">
    <source>
        <dbReference type="Proteomes" id="UP000616151"/>
    </source>
</evidence>
<name>A0ACC5QYC6_9HYPH</name>
<sequence length="429" mass="45893">MMVQYPTNPDIVVIGAGAAGVGAGRALAKAGIPFLIIEAKDRIGGRAFSEATSLGHLWDHGCHWFHSADKNVLRGLAEEIGHKFLKKPRDGVMKSFMNGEWKADPVRVDYVWDILGEVAEAGHKGKDVAAASLLDPKHPWYPMARHWLSLMYSAEPEDISTRDAGSYDDTGINLAVEDGYGALVAKLAEGLPIATQVAARKVTAGGQGVVVETDQGTITAKAAIVAVPARMLETGKLSIADMPDDIAQAFEHVPMGYYEKIAFAFDGKVFEGFDVPYADIFDPVAPSTHPLNFELHPFGRPIAVTHIGGRFARDMEREGEAGMIDFALSALVRAFGSDLRKRVRKATTTHWSSDIFINGAYSCAKPGHGLARRVFANPIAERIFLAGEHAHPTFFATAHGAFETGLAAAAKALTAVGHGAAGRKQAVSA</sequence>
<comment type="caution">
    <text evidence="1">The sequence shown here is derived from an EMBL/GenBank/DDBJ whole genome shotgun (WGS) entry which is preliminary data.</text>
</comment>
<dbReference type="EMBL" id="JAENHL010000004">
    <property type="protein sequence ID" value="MBK1865396.1"/>
    <property type="molecule type" value="Genomic_DNA"/>
</dbReference>
<protein>
    <submittedName>
        <fullName evidence="1">FAD-dependent oxidoreductase</fullName>
    </submittedName>
</protein>
<evidence type="ECO:0000313" key="1">
    <source>
        <dbReference type="EMBL" id="MBK1865396.1"/>
    </source>
</evidence>
<organism evidence="1 2">
    <name type="scientific">Taklimakanibacter albus</name>
    <dbReference type="NCBI Taxonomy" id="2800327"/>
    <lineage>
        <taxon>Bacteria</taxon>
        <taxon>Pseudomonadati</taxon>
        <taxon>Pseudomonadota</taxon>
        <taxon>Alphaproteobacteria</taxon>
        <taxon>Hyphomicrobiales</taxon>
        <taxon>Aestuariivirgaceae</taxon>
        <taxon>Taklimakanibacter</taxon>
    </lineage>
</organism>
<keyword evidence="2" id="KW-1185">Reference proteome</keyword>
<gene>
    <name evidence="1" type="ORF">JHL16_03455</name>
</gene>
<reference evidence="1" key="1">
    <citation type="submission" date="2021-01" db="EMBL/GenBank/DDBJ databases">
        <authorList>
            <person name="Sun Q."/>
        </authorList>
    </citation>
    <scope>NUCLEOTIDE SEQUENCE</scope>
    <source>
        <strain evidence="1">YIM B02566</strain>
    </source>
</reference>
<dbReference type="Proteomes" id="UP000616151">
    <property type="component" value="Unassembled WGS sequence"/>
</dbReference>
<accession>A0ACC5QYC6</accession>